<evidence type="ECO:0000313" key="2">
    <source>
        <dbReference type="EMBL" id="THU58929.1"/>
    </source>
</evidence>
<evidence type="ECO:0000256" key="1">
    <source>
        <dbReference type="SAM" id="Phobius"/>
    </source>
</evidence>
<dbReference type="Proteomes" id="UP000317650">
    <property type="component" value="Chromosome 3"/>
</dbReference>
<feature type="transmembrane region" description="Helical" evidence="1">
    <location>
        <begin position="106"/>
        <end position="130"/>
    </location>
</feature>
<feature type="transmembrane region" description="Helical" evidence="1">
    <location>
        <begin position="142"/>
        <end position="172"/>
    </location>
</feature>
<keyword evidence="1" id="KW-0472">Membrane</keyword>
<keyword evidence="1" id="KW-1133">Transmembrane helix</keyword>
<gene>
    <name evidence="2" type="ORF">C4D60_Mb03t19660</name>
</gene>
<keyword evidence="3" id="KW-1185">Reference proteome</keyword>
<name>A0A4S8JC67_MUSBA</name>
<sequence>MGMAAKTIRRSFHAFFRSYQAFASAAALLVFPASAATLLAQSLDLSSPVLRTISSRLAFLFDAAGLPPSRFFSVLKTSVYRIVCGDPRRNAACVLHLYPRIARTSVFNSLFVLSANAAVLSLLFLAFNVVEMLHLSSSNSTLALSASGVILYAFVLSNAVVTCNLSIVISVTDGSGGHLSILKALVLVKGRTATAITLTLPASLGMAAIEALFQHRVTQPYRVAGTLHASVIWEAFSIIYMHSLLLVLDTIITCTFLESCQSGIRSSWRKSDDAVDMASEPKFSLLFETK</sequence>
<comment type="caution">
    <text evidence="2">The sequence shown here is derived from an EMBL/GenBank/DDBJ whole genome shotgun (WGS) entry which is preliminary data.</text>
</comment>
<evidence type="ECO:0000313" key="3">
    <source>
        <dbReference type="Proteomes" id="UP000317650"/>
    </source>
</evidence>
<proteinExistence type="predicted"/>
<reference evidence="2 3" key="1">
    <citation type="journal article" date="2019" name="Nat. Plants">
        <title>Genome sequencing of Musa balbisiana reveals subgenome evolution and function divergence in polyploid bananas.</title>
        <authorList>
            <person name="Yao X."/>
        </authorList>
    </citation>
    <scope>NUCLEOTIDE SEQUENCE [LARGE SCALE GENOMIC DNA]</scope>
    <source>
        <strain evidence="3">cv. DH-PKW</strain>
        <tissue evidence="2">Leaves</tissue>
    </source>
</reference>
<dbReference type="EMBL" id="PYDT01000006">
    <property type="protein sequence ID" value="THU58929.1"/>
    <property type="molecule type" value="Genomic_DNA"/>
</dbReference>
<keyword evidence="1" id="KW-0812">Transmembrane</keyword>
<organism evidence="2 3">
    <name type="scientific">Musa balbisiana</name>
    <name type="common">Banana</name>
    <dbReference type="NCBI Taxonomy" id="52838"/>
    <lineage>
        <taxon>Eukaryota</taxon>
        <taxon>Viridiplantae</taxon>
        <taxon>Streptophyta</taxon>
        <taxon>Embryophyta</taxon>
        <taxon>Tracheophyta</taxon>
        <taxon>Spermatophyta</taxon>
        <taxon>Magnoliopsida</taxon>
        <taxon>Liliopsida</taxon>
        <taxon>Zingiberales</taxon>
        <taxon>Musaceae</taxon>
        <taxon>Musa</taxon>
    </lineage>
</organism>
<dbReference type="PANTHER" id="PTHR33133:SF3">
    <property type="entry name" value="TRANSMEMBRANE PROTEIN"/>
    <property type="match status" value="1"/>
</dbReference>
<feature type="transmembrane region" description="Helical" evidence="1">
    <location>
        <begin position="192"/>
        <end position="213"/>
    </location>
</feature>
<dbReference type="PANTHER" id="PTHR33133">
    <property type="entry name" value="OS08G0107100 PROTEIN-RELATED"/>
    <property type="match status" value="1"/>
</dbReference>
<dbReference type="AlphaFoldDB" id="A0A4S8JC67"/>
<protein>
    <submittedName>
        <fullName evidence="2">Uncharacterized protein</fullName>
    </submittedName>
</protein>
<accession>A0A4S8JC67</accession>
<feature type="transmembrane region" description="Helical" evidence="1">
    <location>
        <begin position="225"/>
        <end position="248"/>
    </location>
</feature>